<protein>
    <submittedName>
        <fullName evidence="11">Cadherin-99C</fullName>
    </submittedName>
</protein>
<reference evidence="11" key="1">
    <citation type="submission" date="2025-08" db="UniProtKB">
        <authorList>
            <consortium name="RefSeq"/>
        </authorList>
    </citation>
    <scope>IDENTIFICATION</scope>
</reference>
<evidence type="ECO:0000256" key="5">
    <source>
        <dbReference type="ARBA" id="ARBA00022989"/>
    </source>
</evidence>
<dbReference type="InterPro" id="IPR002126">
    <property type="entry name" value="Cadherin-like_dom"/>
</dbReference>
<keyword evidence="4 7" id="KW-0106">Calcium</keyword>
<feature type="domain" description="Cadherin" evidence="9">
    <location>
        <begin position="50"/>
        <end position="138"/>
    </location>
</feature>
<dbReference type="Gene3D" id="2.60.40.60">
    <property type="entry name" value="Cadherins"/>
    <property type="match status" value="5"/>
</dbReference>
<feature type="non-terminal residue" evidence="11">
    <location>
        <position position="818"/>
    </location>
</feature>
<dbReference type="AlphaFoldDB" id="A0A8B7NUS8"/>
<keyword evidence="8" id="KW-0732">Signal</keyword>
<evidence type="ECO:0000256" key="1">
    <source>
        <dbReference type="ARBA" id="ARBA00004370"/>
    </source>
</evidence>
<dbReference type="SMART" id="SM00112">
    <property type="entry name" value="CA"/>
    <property type="match status" value="5"/>
</dbReference>
<dbReference type="PRINTS" id="PR00205">
    <property type="entry name" value="CADHERIN"/>
</dbReference>
<dbReference type="InterPro" id="IPR020894">
    <property type="entry name" value="Cadherin_CS"/>
</dbReference>
<dbReference type="InterPro" id="IPR015919">
    <property type="entry name" value="Cadherin-like_sf"/>
</dbReference>
<dbReference type="GeneID" id="108674100"/>
<feature type="domain" description="Cadherin" evidence="9">
    <location>
        <begin position="265"/>
        <end position="394"/>
    </location>
</feature>
<evidence type="ECO:0000256" key="8">
    <source>
        <dbReference type="SAM" id="SignalP"/>
    </source>
</evidence>
<keyword evidence="6" id="KW-0472">Membrane</keyword>
<feature type="domain" description="Cadherin" evidence="9">
    <location>
        <begin position="139"/>
        <end position="247"/>
    </location>
</feature>
<evidence type="ECO:0000256" key="6">
    <source>
        <dbReference type="ARBA" id="ARBA00023136"/>
    </source>
</evidence>
<name>A0A8B7NUS8_HYAAZ</name>
<evidence type="ECO:0000313" key="11">
    <source>
        <dbReference type="RefSeq" id="XP_018017493.2"/>
    </source>
</evidence>
<feature type="domain" description="Cadherin" evidence="9">
    <location>
        <begin position="498"/>
        <end position="604"/>
    </location>
</feature>
<dbReference type="SUPFAM" id="SSF49313">
    <property type="entry name" value="Cadherin-like"/>
    <property type="match status" value="5"/>
</dbReference>
<dbReference type="PANTHER" id="PTHR24026:SF133">
    <property type="entry name" value="CADHERIN-RELATED FAMILY MEMBER 2"/>
    <property type="match status" value="1"/>
</dbReference>
<dbReference type="OMA" id="NSKNSWD"/>
<gene>
    <name evidence="11" type="primary">LOC108674100</name>
</gene>
<dbReference type="Pfam" id="PF00028">
    <property type="entry name" value="Cadherin"/>
    <property type="match status" value="4"/>
</dbReference>
<dbReference type="PROSITE" id="PS00232">
    <property type="entry name" value="CADHERIN_1"/>
    <property type="match status" value="1"/>
</dbReference>
<keyword evidence="3" id="KW-0677">Repeat</keyword>
<feature type="domain" description="Cadherin" evidence="9">
    <location>
        <begin position="706"/>
        <end position="811"/>
    </location>
</feature>
<dbReference type="CDD" id="cd11304">
    <property type="entry name" value="Cadherin_repeat"/>
    <property type="match status" value="4"/>
</dbReference>
<evidence type="ECO:0000256" key="2">
    <source>
        <dbReference type="ARBA" id="ARBA00022692"/>
    </source>
</evidence>
<feature type="domain" description="Cadherin" evidence="9">
    <location>
        <begin position="605"/>
        <end position="705"/>
    </location>
</feature>
<feature type="chain" id="PRO_5037548099" evidence="8">
    <location>
        <begin position="21"/>
        <end position="818"/>
    </location>
</feature>
<dbReference type="OrthoDB" id="10029135at2759"/>
<dbReference type="PANTHER" id="PTHR24026">
    <property type="entry name" value="FAT ATYPICAL CADHERIN-RELATED"/>
    <property type="match status" value="1"/>
</dbReference>
<evidence type="ECO:0000256" key="3">
    <source>
        <dbReference type="ARBA" id="ARBA00022737"/>
    </source>
</evidence>
<keyword evidence="5" id="KW-1133">Transmembrane helix</keyword>
<comment type="subcellular location">
    <subcellularLocation>
        <location evidence="1">Membrane</location>
    </subcellularLocation>
</comment>
<evidence type="ECO:0000313" key="10">
    <source>
        <dbReference type="Proteomes" id="UP000694843"/>
    </source>
</evidence>
<dbReference type="RefSeq" id="XP_018017493.2">
    <property type="nucleotide sequence ID" value="XM_018162004.2"/>
</dbReference>
<dbReference type="GO" id="GO:0007156">
    <property type="term" value="P:homophilic cell adhesion via plasma membrane adhesion molecules"/>
    <property type="evidence" value="ECO:0007669"/>
    <property type="project" value="InterPro"/>
</dbReference>
<organism evidence="10 11">
    <name type="scientific">Hyalella azteca</name>
    <name type="common">Amphipod</name>
    <dbReference type="NCBI Taxonomy" id="294128"/>
    <lineage>
        <taxon>Eukaryota</taxon>
        <taxon>Metazoa</taxon>
        <taxon>Ecdysozoa</taxon>
        <taxon>Arthropoda</taxon>
        <taxon>Crustacea</taxon>
        <taxon>Multicrustacea</taxon>
        <taxon>Malacostraca</taxon>
        <taxon>Eumalacostraca</taxon>
        <taxon>Peracarida</taxon>
        <taxon>Amphipoda</taxon>
        <taxon>Senticaudata</taxon>
        <taxon>Talitrida</taxon>
        <taxon>Talitroidea</taxon>
        <taxon>Hyalellidae</taxon>
        <taxon>Hyalella</taxon>
    </lineage>
</organism>
<dbReference type="GO" id="GO:0005886">
    <property type="term" value="C:plasma membrane"/>
    <property type="evidence" value="ECO:0007669"/>
    <property type="project" value="InterPro"/>
</dbReference>
<evidence type="ECO:0000259" key="9">
    <source>
        <dbReference type="PROSITE" id="PS50268"/>
    </source>
</evidence>
<feature type="domain" description="Cadherin" evidence="9">
    <location>
        <begin position="382"/>
        <end position="497"/>
    </location>
</feature>
<dbReference type="GO" id="GO:0005509">
    <property type="term" value="F:calcium ion binding"/>
    <property type="evidence" value="ECO:0007669"/>
    <property type="project" value="UniProtKB-UniRule"/>
</dbReference>
<keyword evidence="2" id="KW-0812">Transmembrane</keyword>
<sequence>MFFWLMLPLLPLLLLTAAAADPPVCGLRSATPVIVLDLPESLGGQTDQQTDPAELPLVGKVGEEIQLSLSPEGGEFFNLTGKRLRLLQPLDRDAGDLTTLRFTVVCRALRADADGVVIQRSVPVVVRVVDRNDNEPRFVGAPYVITVPESTPVGATVFKGLLATDADHGANGQIRYSAVPGTGGPTDGYGTLGVALPHVPHVTVLAPLDYEASRVLVLNVQATDGERTSLTTLTVHVEDSDDQNPLLLPSPCWPPPSKVPPPDCTPPQYSATVVAGQRAGLLDVLPERIRAVDQDTQGAGMRYSWASGTPSSFRQFFAVDATTGAVSQLAPVPRGMADVFLLSVRVRLPAQCLGTSSCSASGYVFLLSVRVPVLHASDGTGTVPENSAPGTPVLTGTGAPLTLTVSDPDHLGDENPPLYQFELTTGAFKVTPAGVLVVAAPHLDRDPPNTPTHLLQISWNISCNINGNIAMDRGGLRGATLLEVRVARGPNSGGPYFPRRSLSALVPEDAPPGAPVITLKAVDPDGDVPRYSLHPMKGDTSPPHPPLPFTIDPLSGEVSLAAPLDREAKATYSMIVTAEDDEGLRGSVTLDVTVTDVNDVRPTFLDEPYSFRVQEGQDVTYLGTVRARDGDEGRAGVVQFSVPPNSPLSVAPLNGSLHTTRPLDYEQQQVHYVVVTATDGGRPPLSATTTLTLLVEDVGDEPPTFPQEVYDVTVGEDTPVGGLVTTVQAVDPDSSPTITYVLKGVAPPQGSGLFGVDGTTGRVTVMAPLDREVLGTVVLTVGTAQNSVPSPGWECRVNISLGDVNDYPPSLSPLPPIL</sequence>
<evidence type="ECO:0000256" key="4">
    <source>
        <dbReference type="ARBA" id="ARBA00022837"/>
    </source>
</evidence>
<keyword evidence="10" id="KW-1185">Reference proteome</keyword>
<dbReference type="PROSITE" id="PS50268">
    <property type="entry name" value="CADHERIN_2"/>
    <property type="match status" value="7"/>
</dbReference>
<evidence type="ECO:0000256" key="7">
    <source>
        <dbReference type="PROSITE-ProRule" id="PRU00043"/>
    </source>
</evidence>
<feature type="signal peptide" evidence="8">
    <location>
        <begin position="1"/>
        <end position="20"/>
    </location>
</feature>
<dbReference type="KEGG" id="hazt:108674100"/>
<accession>A0A8B7NUS8</accession>
<dbReference type="Proteomes" id="UP000694843">
    <property type="component" value="Unplaced"/>
</dbReference>
<proteinExistence type="predicted"/>